<feature type="non-terminal residue" evidence="1">
    <location>
        <position position="31"/>
    </location>
</feature>
<protein>
    <submittedName>
        <fullName evidence="1">Uncharacterized protein</fullName>
    </submittedName>
</protein>
<accession>A0A0F8WTY4</accession>
<reference evidence="1" key="1">
    <citation type="journal article" date="2015" name="Nature">
        <title>Complex archaea that bridge the gap between prokaryotes and eukaryotes.</title>
        <authorList>
            <person name="Spang A."/>
            <person name="Saw J.H."/>
            <person name="Jorgensen S.L."/>
            <person name="Zaremba-Niedzwiedzka K."/>
            <person name="Martijn J."/>
            <person name="Lind A.E."/>
            <person name="van Eijk R."/>
            <person name="Schleper C."/>
            <person name="Guy L."/>
            <person name="Ettema T.J."/>
        </authorList>
    </citation>
    <scope>NUCLEOTIDE SEQUENCE</scope>
</reference>
<comment type="caution">
    <text evidence="1">The sequence shown here is derived from an EMBL/GenBank/DDBJ whole genome shotgun (WGS) entry which is preliminary data.</text>
</comment>
<organism evidence="1">
    <name type="scientific">marine sediment metagenome</name>
    <dbReference type="NCBI Taxonomy" id="412755"/>
    <lineage>
        <taxon>unclassified sequences</taxon>
        <taxon>metagenomes</taxon>
        <taxon>ecological metagenomes</taxon>
    </lineage>
</organism>
<evidence type="ECO:0000313" key="1">
    <source>
        <dbReference type="EMBL" id="KKK60188.1"/>
    </source>
</evidence>
<dbReference type="AlphaFoldDB" id="A0A0F8WTY4"/>
<name>A0A0F8WTY4_9ZZZZ</name>
<proteinExistence type="predicted"/>
<dbReference type="EMBL" id="LAZR01063095">
    <property type="protein sequence ID" value="KKK60188.1"/>
    <property type="molecule type" value="Genomic_DNA"/>
</dbReference>
<sequence length="31" mass="3534">MENNIASSENIIFSYTVEDGVKDGQFIHMDE</sequence>
<gene>
    <name evidence="1" type="ORF">LCGC14_3026890</name>
</gene>